<organism evidence="1 2">
    <name type="scientific">Tolypothrix tenuis PCC 7101</name>
    <dbReference type="NCBI Taxonomy" id="231146"/>
    <lineage>
        <taxon>Bacteria</taxon>
        <taxon>Bacillati</taxon>
        <taxon>Cyanobacteriota</taxon>
        <taxon>Cyanophyceae</taxon>
        <taxon>Nostocales</taxon>
        <taxon>Tolypothrichaceae</taxon>
        <taxon>Tolypothrix</taxon>
    </lineage>
</organism>
<reference evidence="1 2" key="1">
    <citation type="submission" date="2017-06" db="EMBL/GenBank/DDBJ databases">
        <title>Genome sequencing of cyanobaciteial culture collection at National Institute for Environmental Studies (NIES).</title>
        <authorList>
            <person name="Hirose Y."/>
            <person name="Shimura Y."/>
            <person name="Fujisawa T."/>
            <person name="Nakamura Y."/>
            <person name="Kawachi M."/>
        </authorList>
    </citation>
    <scope>NUCLEOTIDE SEQUENCE [LARGE SCALE GENOMIC DNA]</scope>
    <source>
        <strain evidence="1 2">NIES-37</strain>
    </source>
</reference>
<proteinExistence type="predicted"/>
<dbReference type="Pfam" id="PF08852">
    <property type="entry name" value="DUF1822"/>
    <property type="match status" value="1"/>
</dbReference>
<evidence type="ECO:0000313" key="2">
    <source>
        <dbReference type="Proteomes" id="UP000218785"/>
    </source>
</evidence>
<dbReference type="InterPro" id="IPR014951">
    <property type="entry name" value="DUF1822"/>
</dbReference>
<dbReference type="RefSeq" id="WP_096578153.1">
    <property type="nucleotide sequence ID" value="NZ_CAWNJS010000001.1"/>
</dbReference>
<dbReference type="EMBL" id="AP018248">
    <property type="protein sequence ID" value="BAY99773.1"/>
    <property type="molecule type" value="Genomic_DNA"/>
</dbReference>
<dbReference type="Proteomes" id="UP000218785">
    <property type="component" value="Chromosome"/>
</dbReference>
<evidence type="ECO:0000313" key="1">
    <source>
        <dbReference type="EMBL" id="BAY99773.1"/>
    </source>
</evidence>
<gene>
    <name evidence="1" type="ORF">NIES37_37560</name>
</gene>
<name>A0A1Z4N226_9CYAN</name>
<dbReference type="AlphaFoldDB" id="A0A1Z4N226"/>
<dbReference type="KEGG" id="ttq:NIES37_37560"/>
<accession>A0A1Z4N226</accession>
<sequence>MLHQKIYPRELKFFILVGHHLSPRLAFYRYLGYFSRINDTLLPPIYKRQNRQSKQQVELMSDDHHLEKVFANRFRLKIPPQEQKTTWEQAQIHHHGIARHNAYINSICLHTLLNWLTKVSALQPSIVPSEASLPSIWEVVNGTAISLGDRRIVIIPTETMDLEELCVPQEWVDIPNWAADYYLAVQVNLEADEDDCWMWVCGFTTHRQLKNFAEYKSSDRTYILPAENLISNLTVMQVTLGLDMRDDVPELPTLSEVEAQNLLALLGDPSIYSPRLRVDIPFVQWASLLNNEQWRQQLYHRRIGRLLPNYPLKINNLGRWCQNIFDNGWQSLNRLLNLDPSNLAYTFRQYEIAASGLAVEGVKLIDLGMQLGHQSVALLIAFTLQADEQVAIRVQLHPTKGEVYLPPNIKLALVSHSGTILQELESRIQDNFMQLKRFTCPLGIGFKIRVSINDLSITEEFVLETPTSQQQ</sequence>
<evidence type="ECO:0008006" key="3">
    <source>
        <dbReference type="Google" id="ProtNLM"/>
    </source>
</evidence>
<protein>
    <recommendedName>
        <fullName evidence="3">DUF1822 family protein</fullName>
    </recommendedName>
</protein>
<keyword evidence="2" id="KW-1185">Reference proteome</keyword>